<name>A0A8X6STE0_TRICX</name>
<accession>A0A8X6STE0</accession>
<gene>
    <name evidence="2" type="primary">NCL1_56037</name>
    <name evidence="2" type="ORF">TNCV_1088611</name>
</gene>
<keyword evidence="3" id="KW-1185">Reference proteome</keyword>
<reference evidence="2" key="1">
    <citation type="submission" date="2020-08" db="EMBL/GenBank/DDBJ databases">
        <title>Multicomponent nature underlies the extraordinary mechanical properties of spider dragline silk.</title>
        <authorList>
            <person name="Kono N."/>
            <person name="Nakamura H."/>
            <person name="Mori M."/>
            <person name="Yoshida Y."/>
            <person name="Ohtoshi R."/>
            <person name="Malay A.D."/>
            <person name="Moran D.A.P."/>
            <person name="Tomita M."/>
            <person name="Numata K."/>
            <person name="Arakawa K."/>
        </authorList>
    </citation>
    <scope>NUCLEOTIDE SEQUENCE</scope>
</reference>
<evidence type="ECO:0000313" key="3">
    <source>
        <dbReference type="Proteomes" id="UP000887159"/>
    </source>
</evidence>
<proteinExistence type="predicted"/>
<evidence type="ECO:0000313" key="2">
    <source>
        <dbReference type="EMBL" id="GFY17085.1"/>
    </source>
</evidence>
<feature type="compositionally biased region" description="Polar residues" evidence="1">
    <location>
        <begin position="49"/>
        <end position="59"/>
    </location>
</feature>
<dbReference type="EMBL" id="BMAU01021343">
    <property type="protein sequence ID" value="GFY17085.1"/>
    <property type="molecule type" value="Genomic_DNA"/>
</dbReference>
<dbReference type="AlphaFoldDB" id="A0A8X6STE0"/>
<evidence type="ECO:0000256" key="1">
    <source>
        <dbReference type="SAM" id="MobiDB-lite"/>
    </source>
</evidence>
<dbReference type="Proteomes" id="UP000887159">
    <property type="component" value="Unassembled WGS sequence"/>
</dbReference>
<protein>
    <submittedName>
        <fullName evidence="2">Transposable element Tcb2 transposase</fullName>
    </submittedName>
</protein>
<comment type="caution">
    <text evidence="2">The sequence shown here is derived from an EMBL/GenBank/DDBJ whole genome shotgun (WGS) entry which is preliminary data.</text>
</comment>
<sequence length="144" mass="16517">MKLGMKVHVEQICKRLEMQRDCVMPIEGVELCPPMSIKQDQRTKETSFTRRSGSGRPQQTCLREDRHIIRHARVEPTASLAAVQTYAAPSLRAPVSSWNLEPPQGTWLKYLVSWGPLNVLPMTPSNRHLHLERCCARRDWTATE</sequence>
<feature type="region of interest" description="Disordered" evidence="1">
    <location>
        <begin position="40"/>
        <end position="59"/>
    </location>
</feature>
<organism evidence="2 3">
    <name type="scientific">Trichonephila clavipes</name>
    <name type="common">Golden silk orbweaver</name>
    <name type="synonym">Nephila clavipes</name>
    <dbReference type="NCBI Taxonomy" id="2585209"/>
    <lineage>
        <taxon>Eukaryota</taxon>
        <taxon>Metazoa</taxon>
        <taxon>Ecdysozoa</taxon>
        <taxon>Arthropoda</taxon>
        <taxon>Chelicerata</taxon>
        <taxon>Arachnida</taxon>
        <taxon>Araneae</taxon>
        <taxon>Araneomorphae</taxon>
        <taxon>Entelegynae</taxon>
        <taxon>Araneoidea</taxon>
        <taxon>Nephilidae</taxon>
        <taxon>Trichonephila</taxon>
    </lineage>
</organism>